<accession>A0A6U0IMZ2</accession>
<dbReference type="AlphaFoldDB" id="A0A6U0IMZ2"/>
<evidence type="ECO:0000256" key="1">
    <source>
        <dbReference type="SAM" id="MobiDB-lite"/>
    </source>
</evidence>
<feature type="compositionally biased region" description="Low complexity" evidence="1">
    <location>
        <begin position="44"/>
        <end position="54"/>
    </location>
</feature>
<proteinExistence type="predicted"/>
<feature type="compositionally biased region" description="Low complexity" evidence="1">
    <location>
        <begin position="8"/>
        <end position="28"/>
    </location>
</feature>
<reference evidence="2" key="1">
    <citation type="submission" date="2021-01" db="EMBL/GenBank/DDBJ databases">
        <authorList>
            <person name="Corre E."/>
            <person name="Pelletier E."/>
            <person name="Niang G."/>
            <person name="Scheremetjew M."/>
            <person name="Finn R."/>
            <person name="Kale V."/>
            <person name="Holt S."/>
            <person name="Cochrane G."/>
            <person name="Meng A."/>
            <person name="Brown T."/>
            <person name="Cohen L."/>
        </authorList>
    </citation>
    <scope>NUCLEOTIDE SEQUENCE</scope>
    <source>
        <strain evidence="2">RCC1614</strain>
    </source>
</reference>
<sequence>MAPGRTWTVALPPDTAAPAAAVRADADTPALRSARWREMKTSRSHSPSSSSPRSFSVWLHLDHGGSSGMPVALLACPLRARPEDRGLLSATGTTAFSAFSGMMIARVRSGARAERKAREAHVSRKNAATTTGLPWLTRKF</sequence>
<feature type="region of interest" description="Disordered" evidence="1">
    <location>
        <begin position="1"/>
        <end position="28"/>
    </location>
</feature>
<protein>
    <submittedName>
        <fullName evidence="2">Uncharacterized protein</fullName>
    </submittedName>
</protein>
<name>A0A6U0IMZ2_MICPS</name>
<gene>
    <name evidence="2" type="ORF">MPUS1402_LOCUS7013</name>
    <name evidence="3" type="ORF">MPUS1402_LOCUS7014</name>
</gene>
<dbReference type="EMBL" id="HBDY01009380">
    <property type="protein sequence ID" value="CAD8239995.1"/>
    <property type="molecule type" value="Transcribed_RNA"/>
</dbReference>
<evidence type="ECO:0000313" key="3">
    <source>
        <dbReference type="EMBL" id="CAD8239997.1"/>
    </source>
</evidence>
<dbReference type="EMBL" id="HBDY01009381">
    <property type="protein sequence ID" value="CAD8239997.1"/>
    <property type="molecule type" value="Transcribed_RNA"/>
</dbReference>
<organism evidence="2">
    <name type="scientific">Micromonas pusilla</name>
    <name type="common">Picoplanktonic green alga</name>
    <name type="synonym">Chromulina pusilla</name>
    <dbReference type="NCBI Taxonomy" id="38833"/>
    <lineage>
        <taxon>Eukaryota</taxon>
        <taxon>Viridiplantae</taxon>
        <taxon>Chlorophyta</taxon>
        <taxon>Mamiellophyceae</taxon>
        <taxon>Mamiellales</taxon>
        <taxon>Mamiellaceae</taxon>
        <taxon>Micromonas</taxon>
    </lineage>
</organism>
<feature type="region of interest" description="Disordered" evidence="1">
    <location>
        <begin position="35"/>
        <end position="54"/>
    </location>
</feature>
<evidence type="ECO:0000313" key="2">
    <source>
        <dbReference type="EMBL" id="CAD8239995.1"/>
    </source>
</evidence>